<reference evidence="2 3" key="1">
    <citation type="submission" date="2016-10" db="EMBL/GenBank/DDBJ databases">
        <authorList>
            <person name="de Groot N.N."/>
        </authorList>
    </citation>
    <scope>NUCLEOTIDE SEQUENCE [LARGE SCALE GENOMIC DNA]</scope>
    <source>
        <strain evidence="2 3">IBRC-M10015</strain>
    </source>
</reference>
<dbReference type="STRING" id="890420.SAMN05216226_1168"/>
<accession>A0A1G8YS93</accession>
<name>A0A1G8YS93_9EURY</name>
<dbReference type="EMBL" id="FNFC01000016">
    <property type="protein sequence ID" value="SDK05678.1"/>
    <property type="molecule type" value="Genomic_DNA"/>
</dbReference>
<dbReference type="SFLD" id="SFLDS00003">
    <property type="entry name" value="Haloacid_Dehalogenase"/>
    <property type="match status" value="1"/>
</dbReference>
<dbReference type="NCBIfam" id="TIGR01549">
    <property type="entry name" value="HAD-SF-IA-v1"/>
    <property type="match status" value="1"/>
</dbReference>
<organism evidence="2 3">
    <name type="scientific">Halovenus aranensis</name>
    <dbReference type="NCBI Taxonomy" id="890420"/>
    <lineage>
        <taxon>Archaea</taxon>
        <taxon>Methanobacteriati</taxon>
        <taxon>Methanobacteriota</taxon>
        <taxon>Stenosarchaea group</taxon>
        <taxon>Halobacteria</taxon>
        <taxon>Halobacteriales</taxon>
        <taxon>Haloarculaceae</taxon>
        <taxon>Halovenus</taxon>
    </lineage>
</organism>
<dbReference type="PANTHER" id="PTHR43434:SF1">
    <property type="entry name" value="PHOSPHOGLYCOLATE PHOSPHATASE"/>
    <property type="match status" value="1"/>
</dbReference>
<evidence type="ECO:0000313" key="2">
    <source>
        <dbReference type="EMBL" id="SDK05678.1"/>
    </source>
</evidence>
<dbReference type="Gene3D" id="3.40.50.1000">
    <property type="entry name" value="HAD superfamily/HAD-like"/>
    <property type="match status" value="1"/>
</dbReference>
<dbReference type="InterPro" id="IPR050155">
    <property type="entry name" value="HAD-like_hydrolase_sf"/>
</dbReference>
<dbReference type="Pfam" id="PF13419">
    <property type="entry name" value="HAD_2"/>
    <property type="match status" value="1"/>
</dbReference>
<evidence type="ECO:0000313" key="3">
    <source>
        <dbReference type="Proteomes" id="UP000198856"/>
    </source>
</evidence>
<dbReference type="InterPro" id="IPR036412">
    <property type="entry name" value="HAD-like_sf"/>
</dbReference>
<sequence>MTRAGYDFWLLDLDGTLVDIEQPYIYEVFDTIGTRLDVTFTDRESELVWYGIGEARNDLLAEKGVSPERFWNVFHEVEDPDRRTEATYLYDDASTLVPSLSGPVGIVTHCQSHLTEPVLSALDIGDWFDTVVCCTDETGWKPDPQPVRKAMDDLGVGAGQDGVLVGDDPQDIGAARNAGLEAVHVRRRAYDRLAPSLRDGGEFSSMGADRRVASLAELASA</sequence>
<dbReference type="OrthoDB" id="31229at2157"/>
<comment type="similarity">
    <text evidence="1">Belongs to the HAD-like hydrolase superfamily.</text>
</comment>
<dbReference type="GO" id="GO:0008967">
    <property type="term" value="F:phosphoglycolate phosphatase activity"/>
    <property type="evidence" value="ECO:0007669"/>
    <property type="project" value="TreeGrafter"/>
</dbReference>
<dbReference type="GO" id="GO:0006281">
    <property type="term" value="P:DNA repair"/>
    <property type="evidence" value="ECO:0007669"/>
    <property type="project" value="TreeGrafter"/>
</dbReference>
<dbReference type="RefSeq" id="WP_092704253.1">
    <property type="nucleotide sequence ID" value="NZ_FNFC01000016.1"/>
</dbReference>
<keyword evidence="3" id="KW-1185">Reference proteome</keyword>
<dbReference type="InterPro" id="IPR023198">
    <property type="entry name" value="PGP-like_dom2"/>
</dbReference>
<dbReference type="SUPFAM" id="SSF56784">
    <property type="entry name" value="HAD-like"/>
    <property type="match status" value="1"/>
</dbReference>
<dbReference type="InterPro" id="IPR006439">
    <property type="entry name" value="HAD-SF_hydro_IA"/>
</dbReference>
<proteinExistence type="inferred from homology"/>
<dbReference type="Proteomes" id="UP000198856">
    <property type="component" value="Unassembled WGS sequence"/>
</dbReference>
<dbReference type="SFLD" id="SFLDG01129">
    <property type="entry name" value="C1.5:_HAD__Beta-PGM__Phosphata"/>
    <property type="match status" value="1"/>
</dbReference>
<gene>
    <name evidence="2" type="ORF">SAMN05216226_1168</name>
</gene>
<dbReference type="AlphaFoldDB" id="A0A1G8YS93"/>
<dbReference type="PANTHER" id="PTHR43434">
    <property type="entry name" value="PHOSPHOGLYCOLATE PHOSPHATASE"/>
    <property type="match status" value="1"/>
</dbReference>
<evidence type="ECO:0000256" key="1">
    <source>
        <dbReference type="ARBA" id="ARBA00007958"/>
    </source>
</evidence>
<protein>
    <submittedName>
        <fullName evidence="2">Phosphoglycolate phosphatase</fullName>
    </submittedName>
</protein>
<dbReference type="InterPro" id="IPR023214">
    <property type="entry name" value="HAD_sf"/>
</dbReference>
<dbReference type="Gene3D" id="1.10.150.240">
    <property type="entry name" value="Putative phosphatase, domain 2"/>
    <property type="match status" value="1"/>
</dbReference>
<dbReference type="InterPro" id="IPR041492">
    <property type="entry name" value="HAD_2"/>
</dbReference>